<dbReference type="PANTHER" id="PTHR10882">
    <property type="entry name" value="DIPHTHINE SYNTHASE"/>
    <property type="match status" value="1"/>
</dbReference>
<dbReference type="Gene3D" id="3.40.1010.10">
    <property type="entry name" value="Cobalt-precorrin-4 Transmethylase, Domain 1"/>
    <property type="match status" value="1"/>
</dbReference>
<keyword evidence="6 11" id="KW-0808">Transferase</keyword>
<dbReference type="AlphaFoldDB" id="A0A976M467"/>
<dbReference type="InterPro" id="IPR035996">
    <property type="entry name" value="4pyrrol_Methylase_sf"/>
</dbReference>
<dbReference type="GO" id="GO:0017183">
    <property type="term" value="P:protein histidyl modification to diphthamide"/>
    <property type="evidence" value="ECO:0007669"/>
    <property type="project" value="InterPro"/>
</dbReference>
<feature type="binding site" evidence="9">
    <location>
        <position position="220"/>
    </location>
    <ligand>
        <name>S-adenosyl-L-methionine</name>
        <dbReference type="ChEBI" id="CHEBI:59789"/>
    </ligand>
</feature>
<dbReference type="OrthoDB" id="2516at2759"/>
<comment type="function">
    <text evidence="1">S-adenosyl-L-methionine-dependent methyltransferase that catalyzes four methylations of the modified target histidine residue in translation elongation factor 2 (EF-2), to form an intermediate called diphthine methyl ester. The four successive methylation reactions represent the second step of diphthamide biosynthesis.</text>
</comment>
<dbReference type="InterPro" id="IPR000878">
    <property type="entry name" value="4pyrrol_Mease"/>
</dbReference>
<dbReference type="PANTHER" id="PTHR10882:SF0">
    <property type="entry name" value="DIPHTHINE METHYL ESTER SYNTHASE"/>
    <property type="match status" value="1"/>
</dbReference>
<evidence type="ECO:0000256" key="1">
    <source>
        <dbReference type="ARBA" id="ARBA00004006"/>
    </source>
</evidence>
<dbReference type="HAMAP" id="MF_01084">
    <property type="entry name" value="Diphthine_synth"/>
    <property type="match status" value="1"/>
</dbReference>
<evidence type="ECO:0000256" key="9">
    <source>
        <dbReference type="PIRSR" id="PIRSR036432-1"/>
    </source>
</evidence>
<dbReference type="Proteomes" id="UP000244803">
    <property type="component" value="Chromosome 1"/>
</dbReference>
<reference evidence="11" key="1">
    <citation type="submission" date="2022-07" db="EMBL/GenBank/DDBJ databases">
        <title>Evaluation of T. orientalis genome assembly methods using nanopore sequencing and analysis of variation between genomes.</title>
        <authorList>
            <person name="Yam J."/>
            <person name="Micallef M.L."/>
            <person name="Liu M."/>
            <person name="Djordjevic S.P."/>
            <person name="Bogema D.R."/>
            <person name="Jenkins C."/>
        </authorList>
    </citation>
    <scope>NUCLEOTIDE SEQUENCE</scope>
    <source>
        <strain evidence="11">Fish Creek</strain>
    </source>
</reference>
<dbReference type="InterPro" id="IPR014776">
    <property type="entry name" value="4pyrrole_Mease_sub2"/>
</dbReference>
<feature type="binding site" evidence="9">
    <location>
        <position position="86"/>
    </location>
    <ligand>
        <name>S-adenosyl-L-methionine</name>
        <dbReference type="ChEBI" id="CHEBI:59789"/>
    </ligand>
</feature>
<comment type="pathway">
    <text evidence="2">Protein modification; peptidyl-diphthamide biosynthesis.</text>
</comment>
<evidence type="ECO:0000256" key="7">
    <source>
        <dbReference type="ARBA" id="ARBA00022691"/>
    </source>
</evidence>
<evidence type="ECO:0000256" key="8">
    <source>
        <dbReference type="ARBA" id="ARBA00048752"/>
    </source>
</evidence>
<feature type="binding site" evidence="9">
    <location>
        <position position="165"/>
    </location>
    <ligand>
        <name>S-adenosyl-L-methionine</name>
        <dbReference type="ChEBI" id="CHEBI:59789"/>
    </ligand>
</feature>
<feature type="binding site" evidence="9">
    <location>
        <begin position="114"/>
        <end position="115"/>
    </location>
    <ligand>
        <name>S-adenosyl-L-methionine</name>
        <dbReference type="ChEBI" id="CHEBI:59789"/>
    </ligand>
</feature>
<keyword evidence="7 9" id="KW-0949">S-adenosyl-L-methionine</keyword>
<sequence length="269" mass="30362">MSLTIVGLGLGDVDDVSLKGYKAVKEADLVYLEIYTSLLIDSDKKKLEKFYGRDIIEADRICVEEQNDQFLTESKTKNVVILIGGDPFSATTHTELYYKALELGLNVNVVHNASIINAVAITGLQLYRFGETVSIPFFQDKWKPTSFLDKIINNYKSNLHTLCLLDIKVKERTDENILANRMIFEPPRFMSINVAIDQLFEIDNGILDIASLKAFGVARLGSHDRLIKSGRLSDLKNYDFGPHLHSLVICAPNLHELEQSFYELSCINQ</sequence>
<evidence type="ECO:0000256" key="3">
    <source>
        <dbReference type="ARBA" id="ARBA00006729"/>
    </source>
</evidence>
<evidence type="ECO:0000256" key="2">
    <source>
        <dbReference type="ARBA" id="ARBA00005156"/>
    </source>
</evidence>
<dbReference type="GO" id="GO:0141133">
    <property type="term" value="F:diphthine methyl ester synthase activity"/>
    <property type="evidence" value="ECO:0007669"/>
    <property type="project" value="UniProtKB-EC"/>
</dbReference>
<dbReference type="SUPFAM" id="SSF53790">
    <property type="entry name" value="Tetrapyrrole methylase"/>
    <property type="match status" value="1"/>
</dbReference>
<dbReference type="CDD" id="cd11647">
    <property type="entry name" value="DHP5_DphB"/>
    <property type="match status" value="1"/>
</dbReference>
<dbReference type="InterPro" id="IPR004551">
    <property type="entry name" value="Dphthn_synthase"/>
</dbReference>
<name>A0A976M467_THEOR</name>
<proteinExistence type="inferred from homology"/>
<feature type="binding site" evidence="9">
    <location>
        <position position="10"/>
    </location>
    <ligand>
        <name>S-adenosyl-L-methionine</name>
        <dbReference type="ChEBI" id="CHEBI:59789"/>
    </ligand>
</feature>
<dbReference type="EMBL" id="CP056065">
    <property type="protein sequence ID" value="UKJ88058.1"/>
    <property type="molecule type" value="Genomic_DNA"/>
</dbReference>
<evidence type="ECO:0000259" key="10">
    <source>
        <dbReference type="Pfam" id="PF00590"/>
    </source>
</evidence>
<dbReference type="NCBIfam" id="TIGR00522">
    <property type="entry name" value="dph5"/>
    <property type="match status" value="1"/>
</dbReference>
<dbReference type="Pfam" id="PF00590">
    <property type="entry name" value="TP_methylase"/>
    <property type="match status" value="1"/>
</dbReference>
<dbReference type="Gene3D" id="3.30.950.10">
    <property type="entry name" value="Methyltransferase, Cobalt-precorrin-4 Transmethylase, Domain 2"/>
    <property type="match status" value="1"/>
</dbReference>
<evidence type="ECO:0000256" key="6">
    <source>
        <dbReference type="ARBA" id="ARBA00022679"/>
    </source>
</evidence>
<protein>
    <recommendedName>
        <fullName evidence="4">diphthine methyl ester synthase</fullName>
        <ecNumber evidence="4">2.1.1.314</ecNumber>
    </recommendedName>
</protein>
<evidence type="ECO:0000313" key="12">
    <source>
        <dbReference type="Proteomes" id="UP000244803"/>
    </source>
</evidence>
<comment type="catalytic activity">
    <reaction evidence="8">
        <text>2-[(3S)-amino-3-carboxypropyl]-L-histidyl-[translation elongation factor 2] + 4 S-adenosyl-L-methionine = diphthine methyl ester-[translation elongation factor 2] + 4 S-adenosyl-L-homocysteine + 3 H(+)</text>
        <dbReference type="Rhea" id="RHEA:42652"/>
        <dbReference type="Rhea" id="RHEA-COMP:9749"/>
        <dbReference type="Rhea" id="RHEA-COMP:10173"/>
        <dbReference type="ChEBI" id="CHEBI:15378"/>
        <dbReference type="ChEBI" id="CHEBI:57856"/>
        <dbReference type="ChEBI" id="CHEBI:59789"/>
        <dbReference type="ChEBI" id="CHEBI:73995"/>
        <dbReference type="ChEBI" id="CHEBI:79005"/>
        <dbReference type="EC" id="2.1.1.314"/>
    </reaction>
</comment>
<organism evidence="11 12">
    <name type="scientific">Theileria orientalis</name>
    <dbReference type="NCBI Taxonomy" id="68886"/>
    <lineage>
        <taxon>Eukaryota</taxon>
        <taxon>Sar</taxon>
        <taxon>Alveolata</taxon>
        <taxon>Apicomplexa</taxon>
        <taxon>Aconoidasida</taxon>
        <taxon>Piroplasmida</taxon>
        <taxon>Theileriidae</taxon>
        <taxon>Theileria</taxon>
    </lineage>
</organism>
<evidence type="ECO:0000256" key="5">
    <source>
        <dbReference type="ARBA" id="ARBA00022603"/>
    </source>
</evidence>
<keyword evidence="5 11" id="KW-0489">Methyltransferase</keyword>
<feature type="binding site" evidence="9">
    <location>
        <position position="245"/>
    </location>
    <ligand>
        <name>S-adenosyl-L-methionine</name>
        <dbReference type="ChEBI" id="CHEBI:59789"/>
    </ligand>
</feature>
<dbReference type="EC" id="2.1.1.314" evidence="4"/>
<evidence type="ECO:0000256" key="4">
    <source>
        <dbReference type="ARBA" id="ARBA00011927"/>
    </source>
</evidence>
<feature type="domain" description="Tetrapyrrole methylase" evidence="10">
    <location>
        <begin position="3"/>
        <end position="168"/>
    </location>
</feature>
<gene>
    <name evidence="11" type="ORF">MACJ_000501</name>
</gene>
<dbReference type="FunFam" id="3.30.950.10:FF:000004">
    <property type="entry name" value="Diphthine synthase putative"/>
    <property type="match status" value="1"/>
</dbReference>
<comment type="similarity">
    <text evidence="3">Belongs to the diphthine synthase family.</text>
</comment>
<dbReference type="PIRSF" id="PIRSF036432">
    <property type="entry name" value="Diphthine_synth"/>
    <property type="match status" value="1"/>
</dbReference>
<evidence type="ECO:0000313" key="11">
    <source>
        <dbReference type="EMBL" id="UKJ88058.1"/>
    </source>
</evidence>
<dbReference type="InterPro" id="IPR014777">
    <property type="entry name" value="4pyrrole_Mease_sub1"/>
</dbReference>
<dbReference type="GO" id="GO:0032259">
    <property type="term" value="P:methylation"/>
    <property type="evidence" value="ECO:0007669"/>
    <property type="project" value="UniProtKB-KW"/>
</dbReference>
<accession>A0A976M467</accession>